<dbReference type="EMBL" id="BQXY01000004">
    <property type="protein sequence ID" value="GKU25991.1"/>
    <property type="molecule type" value="Genomic_DNA"/>
</dbReference>
<dbReference type="InterPro" id="IPR001173">
    <property type="entry name" value="Glyco_trans_2-like"/>
</dbReference>
<dbReference type="Gene3D" id="1.25.40.10">
    <property type="entry name" value="Tetratricopeptide repeat domain"/>
    <property type="match status" value="2"/>
</dbReference>
<evidence type="ECO:0000313" key="3">
    <source>
        <dbReference type="EMBL" id="GKU25991.1"/>
    </source>
</evidence>
<dbReference type="InterPro" id="IPR011990">
    <property type="entry name" value="TPR-like_helical_dom_sf"/>
</dbReference>
<keyword evidence="1" id="KW-0802">TPR repeat</keyword>
<dbReference type="CDD" id="cd02511">
    <property type="entry name" value="Beta4Glucosyltransferase"/>
    <property type="match status" value="1"/>
</dbReference>
<comment type="caution">
    <text evidence="3">The sequence shown here is derived from an EMBL/GenBank/DDBJ whole genome shotgun (WGS) entry which is preliminary data.</text>
</comment>
<dbReference type="RefSeq" id="WP_261852925.1">
    <property type="nucleotide sequence ID" value="NZ_BQXY01000004.1"/>
</dbReference>
<proteinExistence type="predicted"/>
<dbReference type="InterPro" id="IPR029044">
    <property type="entry name" value="Nucleotide-diphossugar_trans"/>
</dbReference>
<name>A0A9W5Y3J1_9CLOT</name>
<dbReference type="PANTHER" id="PTHR43630:SF2">
    <property type="entry name" value="GLYCOSYLTRANSFERASE"/>
    <property type="match status" value="1"/>
</dbReference>
<dbReference type="InterPro" id="IPR019734">
    <property type="entry name" value="TPR_rpt"/>
</dbReference>
<reference evidence="3" key="1">
    <citation type="journal article" date="2023" name="Int. J. Syst. Evol. Microbiol.">
        <title>&lt;i&gt;Clostridium folliculivorans&lt;/i&gt; sp. nov., isolated from soil samples of an organic paddy in Japan.</title>
        <authorList>
            <person name="Tazawa J."/>
            <person name="Kobayashi H."/>
            <person name="Tanizawa Y."/>
            <person name="Uchino A."/>
            <person name="Tanaka F."/>
            <person name="Urashima Y."/>
            <person name="Miura S."/>
            <person name="Sakamoto M."/>
            <person name="Ohkuma M."/>
            <person name="Tohno M."/>
        </authorList>
    </citation>
    <scope>NUCLEOTIDE SEQUENCE</scope>
    <source>
        <strain evidence="3">D1-1</strain>
    </source>
</reference>
<dbReference type="PROSITE" id="PS50293">
    <property type="entry name" value="TPR_REGION"/>
    <property type="match status" value="1"/>
</dbReference>
<accession>A0A9W5Y3J1</accession>
<dbReference type="AlphaFoldDB" id="A0A9W5Y3J1"/>
<feature type="repeat" description="TPR" evidence="1">
    <location>
        <begin position="319"/>
        <end position="352"/>
    </location>
</feature>
<organism evidence="3 4">
    <name type="scientific">Clostridium folliculivorans</name>
    <dbReference type="NCBI Taxonomy" id="2886038"/>
    <lineage>
        <taxon>Bacteria</taxon>
        <taxon>Bacillati</taxon>
        <taxon>Bacillota</taxon>
        <taxon>Clostridia</taxon>
        <taxon>Eubacteriales</taxon>
        <taxon>Clostridiaceae</taxon>
        <taxon>Clostridium</taxon>
    </lineage>
</organism>
<protein>
    <recommendedName>
        <fullName evidence="2">Glycosyltransferase 2-like domain-containing protein</fullName>
    </recommendedName>
</protein>
<dbReference type="Proteomes" id="UP001057868">
    <property type="component" value="Unassembled WGS sequence"/>
</dbReference>
<dbReference type="SUPFAM" id="SSF48452">
    <property type="entry name" value="TPR-like"/>
    <property type="match status" value="1"/>
</dbReference>
<dbReference type="PROSITE" id="PS50005">
    <property type="entry name" value="TPR"/>
    <property type="match status" value="2"/>
</dbReference>
<feature type="repeat" description="TPR" evidence="1">
    <location>
        <begin position="202"/>
        <end position="235"/>
    </location>
</feature>
<dbReference type="PANTHER" id="PTHR43630">
    <property type="entry name" value="POLY-BETA-1,6-N-ACETYL-D-GLUCOSAMINE SYNTHASE"/>
    <property type="match status" value="1"/>
</dbReference>
<keyword evidence="4" id="KW-1185">Reference proteome</keyword>
<evidence type="ECO:0000313" key="4">
    <source>
        <dbReference type="Proteomes" id="UP001057868"/>
    </source>
</evidence>
<evidence type="ECO:0000259" key="2">
    <source>
        <dbReference type="Pfam" id="PF00535"/>
    </source>
</evidence>
<dbReference type="Pfam" id="PF00515">
    <property type="entry name" value="TPR_1"/>
    <property type="match status" value="1"/>
</dbReference>
<feature type="domain" description="Glycosyltransferase 2-like" evidence="2">
    <location>
        <begin position="6"/>
        <end position="117"/>
    </location>
</feature>
<gene>
    <name evidence="3" type="ORF">CFOLD11_28180</name>
</gene>
<dbReference type="SMART" id="SM00028">
    <property type="entry name" value="TPR"/>
    <property type="match status" value="4"/>
</dbReference>
<sequence length="456" mass="53429">MDNEISLCMIVKDEEKTLPVCLNSIKDLVDEIIIVDTGSKDKTIDIAKSFSAKIYSFNWNNDFSEARNESLKHATKDWILIMDADEELYLEDKERLRALLSSELKEDAIYFFQGISYLGEKIDEGNITTSLNPRLFKNNRGIHYEGQIHNQLVYISNEVSVIEEYIKIHHYGYLNEKIILKKKPDRNIPILEEQIKRNSKDGFAYFNLGTEYYYLGSIEKALDYYYKSYEEFDYNLGYSSRLILRIALANYELKRFSEALRFVDIGVKYFEKCTDLYYVKSLIYKELNETNMQIDALNMCINIGESPAKFKYLSGTGSYGAYNELGNIYMKLNDYDKAYNYFSEVIKLKPDYIVPLCNIIQMIYKQDIPLEEIKLKVENLFDDYPKAYYIIAEAFYHEGHYEISLEYASKCKASGIANENTRKLKLNSLQKITNPMFSNESNVNKESKLEVERYEE</sequence>
<dbReference type="Pfam" id="PF00535">
    <property type="entry name" value="Glycos_transf_2"/>
    <property type="match status" value="1"/>
</dbReference>
<dbReference type="Gene3D" id="3.90.550.10">
    <property type="entry name" value="Spore Coat Polysaccharide Biosynthesis Protein SpsA, Chain A"/>
    <property type="match status" value="1"/>
</dbReference>
<dbReference type="SUPFAM" id="SSF53448">
    <property type="entry name" value="Nucleotide-diphospho-sugar transferases"/>
    <property type="match status" value="1"/>
</dbReference>
<evidence type="ECO:0000256" key="1">
    <source>
        <dbReference type="PROSITE-ProRule" id="PRU00339"/>
    </source>
</evidence>